<protein>
    <recommendedName>
        <fullName evidence="3">HK97 gp10 family phage protein</fullName>
    </recommendedName>
</protein>
<dbReference type="RefSeq" id="WP_247243737.1">
    <property type="nucleotide sequence ID" value="NZ_JALJRA010000006.1"/>
</dbReference>
<name>A0ABV2H5J4_9HYPH</name>
<dbReference type="EMBL" id="JBEPLJ010000006">
    <property type="protein sequence ID" value="MET3585815.1"/>
    <property type="molecule type" value="Genomic_DNA"/>
</dbReference>
<gene>
    <name evidence="1" type="ORF">ABID21_001924</name>
</gene>
<organism evidence="1 2">
    <name type="scientific">Pseudorhizobium tarimense</name>
    <dbReference type="NCBI Taxonomy" id="1079109"/>
    <lineage>
        <taxon>Bacteria</taxon>
        <taxon>Pseudomonadati</taxon>
        <taxon>Pseudomonadota</taxon>
        <taxon>Alphaproteobacteria</taxon>
        <taxon>Hyphomicrobiales</taxon>
        <taxon>Rhizobiaceae</taxon>
        <taxon>Rhizobium/Agrobacterium group</taxon>
        <taxon>Pseudorhizobium</taxon>
    </lineage>
</organism>
<evidence type="ECO:0000313" key="2">
    <source>
        <dbReference type="Proteomes" id="UP001549031"/>
    </source>
</evidence>
<comment type="caution">
    <text evidence="1">The sequence shown here is derived from an EMBL/GenBank/DDBJ whole genome shotgun (WGS) entry which is preliminary data.</text>
</comment>
<dbReference type="Proteomes" id="UP001549031">
    <property type="component" value="Unassembled WGS sequence"/>
</dbReference>
<accession>A0ABV2H5J4</accession>
<sequence length="148" mass="15813">MAKLTFSAQVAAFAEKVPGAIEAVFKESVQEVVEEMQKPVAQGGSMRVDTGFLRASLMASTAAMPRIHPGAQPREGGSYSADFGQVEAVIAGADVHDTLYFGYTAAYAGFREFGSNGQPPDAFVRSAAQQWQGIVERQAAELKRRLGL</sequence>
<keyword evidence="2" id="KW-1185">Reference proteome</keyword>
<proteinExistence type="predicted"/>
<evidence type="ECO:0000313" key="1">
    <source>
        <dbReference type="EMBL" id="MET3585815.1"/>
    </source>
</evidence>
<evidence type="ECO:0008006" key="3">
    <source>
        <dbReference type="Google" id="ProtNLM"/>
    </source>
</evidence>
<reference evidence="1 2" key="1">
    <citation type="submission" date="2024-06" db="EMBL/GenBank/DDBJ databases">
        <title>Genomic Encyclopedia of Type Strains, Phase IV (KMG-IV): sequencing the most valuable type-strain genomes for metagenomic binning, comparative biology and taxonomic classification.</title>
        <authorList>
            <person name="Goeker M."/>
        </authorList>
    </citation>
    <scope>NUCLEOTIDE SEQUENCE [LARGE SCALE GENOMIC DNA]</scope>
    <source>
        <strain evidence="1 2">DSM 105042</strain>
    </source>
</reference>